<dbReference type="KEGG" id="dva:DAD186_14460"/>
<evidence type="ECO:0008006" key="3">
    <source>
        <dbReference type="Google" id="ProtNLM"/>
    </source>
</evidence>
<evidence type="ECO:0000313" key="2">
    <source>
        <dbReference type="Proteomes" id="UP000092596"/>
    </source>
</evidence>
<organism evidence="1 2">
    <name type="scientific">Dermabacter vaginalis</name>
    <dbReference type="NCBI Taxonomy" id="1630135"/>
    <lineage>
        <taxon>Bacteria</taxon>
        <taxon>Bacillati</taxon>
        <taxon>Actinomycetota</taxon>
        <taxon>Actinomycetes</taxon>
        <taxon>Micrococcales</taxon>
        <taxon>Dermabacteraceae</taxon>
        <taxon>Dermabacter</taxon>
    </lineage>
</organism>
<reference evidence="1 2" key="1">
    <citation type="submission" date="2015-06" db="EMBL/GenBank/DDBJ databases">
        <title>Investigation of pathophysiology for high-risk pregnancy and development of treatment modality based on it.</title>
        <authorList>
            <person name="Kim B.-C."/>
            <person name="Lim S."/>
        </authorList>
    </citation>
    <scope>NUCLEOTIDE SEQUENCE [LARGE SCALE GENOMIC DNA]</scope>
    <source>
        <strain evidence="1 2">AD1-86</strain>
    </source>
</reference>
<sequence>MSASHMALVVSHSASKAVTRLVAMSLANNYDPEADYSVASIALLCREANATPAQVARAFDQLLKLGEWSRPTINGTRVMRLVLRCPLECDRTAAHRTKSDFAALTPRRA</sequence>
<dbReference type="EMBL" id="CP012117">
    <property type="protein sequence ID" value="ANP27996.1"/>
    <property type="molecule type" value="Genomic_DNA"/>
</dbReference>
<proteinExistence type="predicted"/>
<gene>
    <name evidence="1" type="ORF">DAD186_14460</name>
</gene>
<dbReference type="STRING" id="1630135.DAD186_14460"/>
<dbReference type="RefSeq" id="WP_157457113.1">
    <property type="nucleotide sequence ID" value="NZ_CP012117.1"/>
</dbReference>
<dbReference type="Proteomes" id="UP000092596">
    <property type="component" value="Chromosome"/>
</dbReference>
<protein>
    <recommendedName>
        <fullName evidence="3">Helix-turn-helix domain-containing protein</fullName>
    </recommendedName>
</protein>
<name>A0A1B0ZJ76_9MICO</name>
<evidence type="ECO:0000313" key="1">
    <source>
        <dbReference type="EMBL" id="ANP27996.1"/>
    </source>
</evidence>
<dbReference type="AlphaFoldDB" id="A0A1B0ZJ76"/>
<accession>A0A1B0ZJ76</accession>